<dbReference type="GO" id="GO:0005634">
    <property type="term" value="C:nucleus"/>
    <property type="evidence" value="ECO:0007669"/>
    <property type="project" value="TreeGrafter"/>
</dbReference>
<evidence type="ECO:0000256" key="3">
    <source>
        <dbReference type="ARBA" id="ARBA00022741"/>
    </source>
</evidence>
<dbReference type="PROSITE" id="PS00107">
    <property type="entry name" value="PROTEIN_KINASE_ATP"/>
    <property type="match status" value="1"/>
</dbReference>
<dbReference type="InterPro" id="IPR017441">
    <property type="entry name" value="Protein_kinase_ATP_BS"/>
</dbReference>
<proteinExistence type="predicted"/>
<dbReference type="PANTHER" id="PTHR24345:SF91">
    <property type="entry name" value="SERINE_THREONINE-PROTEIN KINASE PLK4"/>
    <property type="match status" value="1"/>
</dbReference>
<keyword evidence="4" id="KW-0418">Kinase</keyword>
<evidence type="ECO:0000313" key="10">
    <source>
        <dbReference type="Proteomes" id="UP000271098"/>
    </source>
</evidence>
<evidence type="ECO:0000256" key="6">
    <source>
        <dbReference type="PROSITE-ProRule" id="PRU10141"/>
    </source>
</evidence>
<keyword evidence="1" id="KW-0723">Serine/threonine-protein kinase</keyword>
<dbReference type="PROSITE" id="PS50011">
    <property type="entry name" value="PROTEIN_KINASE_DOM"/>
    <property type="match status" value="1"/>
</dbReference>
<evidence type="ECO:0000256" key="7">
    <source>
        <dbReference type="SAM" id="MobiDB-lite"/>
    </source>
</evidence>
<evidence type="ECO:0000259" key="8">
    <source>
        <dbReference type="PROSITE" id="PS50011"/>
    </source>
</evidence>
<dbReference type="GO" id="GO:0004674">
    <property type="term" value="F:protein serine/threonine kinase activity"/>
    <property type="evidence" value="ECO:0007669"/>
    <property type="project" value="UniProtKB-KW"/>
</dbReference>
<dbReference type="GO" id="GO:0005524">
    <property type="term" value="F:ATP binding"/>
    <property type="evidence" value="ECO:0007669"/>
    <property type="project" value="UniProtKB-UniRule"/>
</dbReference>
<dbReference type="EMBL" id="UYRT01080665">
    <property type="protein sequence ID" value="VDN23154.1"/>
    <property type="molecule type" value="Genomic_DNA"/>
</dbReference>
<feature type="binding site" evidence="6">
    <location>
        <position position="43"/>
    </location>
    <ligand>
        <name>ATP</name>
        <dbReference type="ChEBI" id="CHEBI:30616"/>
    </ligand>
</feature>
<dbReference type="InterPro" id="IPR008266">
    <property type="entry name" value="Tyr_kinase_AS"/>
</dbReference>
<evidence type="ECO:0000256" key="1">
    <source>
        <dbReference type="ARBA" id="ARBA00022527"/>
    </source>
</evidence>
<feature type="domain" description="Protein kinase" evidence="8">
    <location>
        <begin position="8"/>
        <end position="252"/>
    </location>
</feature>
<protein>
    <submittedName>
        <fullName evidence="11">Protein kinase domain-containing protein</fullName>
    </submittedName>
</protein>
<reference evidence="9 10" key="2">
    <citation type="submission" date="2018-11" db="EMBL/GenBank/DDBJ databases">
        <authorList>
            <consortium name="Pathogen Informatics"/>
        </authorList>
    </citation>
    <scope>NUCLEOTIDE SEQUENCE [LARGE SCALE GENOMIC DNA]</scope>
</reference>
<evidence type="ECO:0000313" key="11">
    <source>
        <dbReference type="WBParaSite" id="GPUH_0001388901-mRNA-1"/>
    </source>
</evidence>
<evidence type="ECO:0000256" key="5">
    <source>
        <dbReference type="ARBA" id="ARBA00022840"/>
    </source>
</evidence>
<dbReference type="SUPFAM" id="SSF56112">
    <property type="entry name" value="Protein kinase-like (PK-like)"/>
    <property type="match status" value="1"/>
</dbReference>
<sequence length="354" mass="40302">MSRLKQEYDDLEEIGRGGFGVVYRARCIAVGKPWSGTNVAIKKIDITRAPIHRVELELEALSRLIHENIVKFYDQFQENGAQYIIMEYCKHRSLREYVKKNGKLSDFSAAYILRQLVSAVKYIHENNMIHRDLSAGNILISSIREDKFFVKLADFGLATVFRKGDIARTMLGTPGYIAPQVYDRKYNQKADVFALGGILYLMLAGKDPPRDHDVNPFMAPISLEGAVLIQSMMDPNQERRLALADITMSDFMRKVDGLSLPISRSRESSKEKPGYRELHIRHRSPPLRVRAQSVQATTSGYRRTTKDSAFESGDSAHAYRRGPSLDRYHNGFAGSTDCRHSNYVENRTGIRQIH</sequence>
<keyword evidence="10" id="KW-1185">Reference proteome</keyword>
<gene>
    <name evidence="9" type="ORF">GPUH_LOCUS13873</name>
</gene>
<keyword evidence="2" id="KW-0808">Transferase</keyword>
<accession>A0A183DYT3</accession>
<dbReference type="AlphaFoldDB" id="A0A183DYT3"/>
<evidence type="ECO:0000313" key="9">
    <source>
        <dbReference type="EMBL" id="VDN23154.1"/>
    </source>
</evidence>
<dbReference type="WBParaSite" id="GPUH_0001388901-mRNA-1">
    <property type="protein sequence ID" value="GPUH_0001388901-mRNA-1"/>
    <property type="gene ID" value="GPUH_0001388901"/>
</dbReference>
<dbReference type="InterPro" id="IPR011009">
    <property type="entry name" value="Kinase-like_dom_sf"/>
</dbReference>
<name>A0A183DYT3_9BILA</name>
<dbReference type="OrthoDB" id="346907at2759"/>
<dbReference type="PROSITE" id="PS00109">
    <property type="entry name" value="PROTEIN_KINASE_TYR"/>
    <property type="match status" value="1"/>
</dbReference>
<dbReference type="Proteomes" id="UP000271098">
    <property type="component" value="Unassembled WGS sequence"/>
</dbReference>
<keyword evidence="3 6" id="KW-0547">Nucleotide-binding</keyword>
<keyword evidence="5 6" id="KW-0067">ATP-binding</keyword>
<dbReference type="PANTHER" id="PTHR24345">
    <property type="entry name" value="SERINE/THREONINE-PROTEIN KINASE PLK"/>
    <property type="match status" value="1"/>
</dbReference>
<dbReference type="Gene3D" id="1.10.510.10">
    <property type="entry name" value="Transferase(Phosphotransferase) domain 1"/>
    <property type="match status" value="1"/>
</dbReference>
<dbReference type="Pfam" id="PF00069">
    <property type="entry name" value="Pkinase"/>
    <property type="match status" value="1"/>
</dbReference>
<reference evidence="11" key="1">
    <citation type="submission" date="2016-06" db="UniProtKB">
        <authorList>
            <consortium name="WormBaseParasite"/>
        </authorList>
    </citation>
    <scope>IDENTIFICATION</scope>
</reference>
<evidence type="ECO:0000256" key="4">
    <source>
        <dbReference type="ARBA" id="ARBA00022777"/>
    </source>
</evidence>
<organism evidence="11">
    <name type="scientific">Gongylonema pulchrum</name>
    <dbReference type="NCBI Taxonomy" id="637853"/>
    <lineage>
        <taxon>Eukaryota</taxon>
        <taxon>Metazoa</taxon>
        <taxon>Ecdysozoa</taxon>
        <taxon>Nematoda</taxon>
        <taxon>Chromadorea</taxon>
        <taxon>Rhabditida</taxon>
        <taxon>Spirurina</taxon>
        <taxon>Spiruromorpha</taxon>
        <taxon>Spiruroidea</taxon>
        <taxon>Gongylonematidae</taxon>
        <taxon>Gongylonema</taxon>
    </lineage>
</organism>
<dbReference type="InterPro" id="IPR000719">
    <property type="entry name" value="Prot_kinase_dom"/>
</dbReference>
<feature type="region of interest" description="Disordered" evidence="7">
    <location>
        <begin position="295"/>
        <end position="322"/>
    </location>
</feature>
<evidence type="ECO:0000256" key="2">
    <source>
        <dbReference type="ARBA" id="ARBA00022679"/>
    </source>
</evidence>